<feature type="transmembrane region" description="Helical" evidence="1">
    <location>
        <begin position="120"/>
        <end position="147"/>
    </location>
</feature>
<evidence type="ECO:0000256" key="1">
    <source>
        <dbReference type="SAM" id="Phobius"/>
    </source>
</evidence>
<dbReference type="RefSeq" id="XP_011672121.1">
    <property type="nucleotide sequence ID" value="XM_011673819.2"/>
</dbReference>
<reference evidence="2" key="2">
    <citation type="submission" date="2021-01" db="UniProtKB">
        <authorList>
            <consortium name="EnsemblMetazoa"/>
        </authorList>
    </citation>
    <scope>IDENTIFICATION</scope>
</reference>
<dbReference type="GeneID" id="105442054"/>
<accession>A0A7M7HFR9</accession>
<dbReference type="EnsemblMetazoa" id="XM_011673818">
    <property type="protein sequence ID" value="XP_011672120"/>
    <property type="gene ID" value="LOC105442054"/>
</dbReference>
<keyword evidence="3" id="KW-1185">Reference proteome</keyword>
<dbReference type="OrthoDB" id="10006415at2759"/>
<keyword evidence="1" id="KW-0812">Transmembrane</keyword>
<reference evidence="3" key="1">
    <citation type="submission" date="2015-02" db="EMBL/GenBank/DDBJ databases">
        <title>Genome sequencing for Strongylocentrotus purpuratus.</title>
        <authorList>
            <person name="Murali S."/>
            <person name="Liu Y."/>
            <person name="Vee V."/>
            <person name="English A."/>
            <person name="Wang M."/>
            <person name="Skinner E."/>
            <person name="Han Y."/>
            <person name="Muzny D.M."/>
            <person name="Worley K.C."/>
            <person name="Gibbs R.A."/>
        </authorList>
    </citation>
    <scope>NUCLEOTIDE SEQUENCE</scope>
</reference>
<dbReference type="AlphaFoldDB" id="A0A7M7HFR9"/>
<feature type="transmembrane region" description="Helical" evidence="1">
    <location>
        <begin position="49"/>
        <end position="68"/>
    </location>
</feature>
<feature type="transmembrane region" description="Helical" evidence="1">
    <location>
        <begin position="12"/>
        <end position="37"/>
    </location>
</feature>
<dbReference type="InParanoid" id="A0A7M7HFR9"/>
<protein>
    <submittedName>
        <fullName evidence="2">Uncharacterized protein</fullName>
    </submittedName>
</protein>
<evidence type="ECO:0000313" key="2">
    <source>
        <dbReference type="EnsemblMetazoa" id="XP_011672120"/>
    </source>
</evidence>
<dbReference type="OMA" id="YATWLNC"/>
<dbReference type="KEGG" id="spu:105442054"/>
<keyword evidence="1" id="KW-1133">Transmembrane helix</keyword>
<dbReference type="Proteomes" id="UP000007110">
    <property type="component" value="Unassembled WGS sequence"/>
</dbReference>
<dbReference type="RefSeq" id="XP_011672120.1">
    <property type="nucleotide sequence ID" value="XM_011673818.2"/>
</dbReference>
<name>A0A7M7HFR9_STRPU</name>
<sequence length="183" mass="20411">MAYVYSNALHVSIALLILGLIQIGLEVSCFYGCYAGFEYTYASPGWSGFLAFLTGLFGICMVQCYKEMILGKCFFIFSLLVLFTSAVCLFLVGFFAWRAEYRMAYEVQERARRHGRSEKLVATGLAIHTCVLCVGVCLFISSCYASWLNCCCEKAPTKKGYGLALEPVRVAHGNSPNRHRENP</sequence>
<evidence type="ECO:0000313" key="3">
    <source>
        <dbReference type="Proteomes" id="UP000007110"/>
    </source>
</evidence>
<proteinExistence type="predicted"/>
<organism evidence="2 3">
    <name type="scientific">Strongylocentrotus purpuratus</name>
    <name type="common">Purple sea urchin</name>
    <dbReference type="NCBI Taxonomy" id="7668"/>
    <lineage>
        <taxon>Eukaryota</taxon>
        <taxon>Metazoa</taxon>
        <taxon>Echinodermata</taxon>
        <taxon>Eleutherozoa</taxon>
        <taxon>Echinozoa</taxon>
        <taxon>Echinoidea</taxon>
        <taxon>Euechinoidea</taxon>
        <taxon>Echinacea</taxon>
        <taxon>Camarodonta</taxon>
        <taxon>Echinidea</taxon>
        <taxon>Strongylocentrotidae</taxon>
        <taxon>Strongylocentrotus</taxon>
    </lineage>
</organism>
<keyword evidence="1" id="KW-0472">Membrane</keyword>
<feature type="transmembrane region" description="Helical" evidence="1">
    <location>
        <begin position="74"/>
        <end position="99"/>
    </location>
</feature>
<dbReference type="EnsemblMetazoa" id="XM_011673819">
    <property type="protein sequence ID" value="XP_011672121"/>
    <property type="gene ID" value="LOC105442054"/>
</dbReference>